<dbReference type="Proteomes" id="UP000193228">
    <property type="component" value="Unassembled WGS sequence"/>
</dbReference>
<dbReference type="AlphaFoldDB" id="A0A1X7I733"/>
<organism evidence="1 2">
    <name type="scientific">Paraburkholderia susongensis</name>
    <dbReference type="NCBI Taxonomy" id="1515439"/>
    <lineage>
        <taxon>Bacteria</taxon>
        <taxon>Pseudomonadati</taxon>
        <taxon>Pseudomonadota</taxon>
        <taxon>Betaproteobacteria</taxon>
        <taxon>Burkholderiales</taxon>
        <taxon>Burkholderiaceae</taxon>
        <taxon>Paraburkholderia</taxon>
    </lineage>
</organism>
<accession>A0A1X7I733</accession>
<dbReference type="EMBL" id="FXAT01000001">
    <property type="protein sequence ID" value="SMG09862.1"/>
    <property type="molecule type" value="Genomic_DNA"/>
</dbReference>
<evidence type="ECO:0000313" key="2">
    <source>
        <dbReference type="Proteomes" id="UP000193228"/>
    </source>
</evidence>
<proteinExistence type="predicted"/>
<dbReference type="STRING" id="1515439.SAMN06265784_101356"/>
<keyword evidence="2" id="KW-1185">Reference proteome</keyword>
<name>A0A1X7I733_9BURK</name>
<sequence length="78" mass="8907">MNGYDAMRAGFEEQRARAINVDWFTWQIAWLDAQAVTLEEAAAAVADHCRKGREWIPGSLWDTLTRECAARVRAIGRR</sequence>
<reference evidence="2" key="1">
    <citation type="submission" date="2017-04" db="EMBL/GenBank/DDBJ databases">
        <authorList>
            <person name="Varghese N."/>
            <person name="Submissions S."/>
        </authorList>
    </citation>
    <scope>NUCLEOTIDE SEQUENCE [LARGE SCALE GENOMIC DNA]</scope>
    <source>
        <strain evidence="2">LMG 29540</strain>
    </source>
</reference>
<gene>
    <name evidence="1" type="ORF">SAMN06265784_101356</name>
</gene>
<protein>
    <submittedName>
        <fullName evidence="1">Uncharacterized protein</fullName>
    </submittedName>
</protein>
<evidence type="ECO:0000313" key="1">
    <source>
        <dbReference type="EMBL" id="SMG09862.1"/>
    </source>
</evidence>